<dbReference type="Proteomes" id="UP001620597">
    <property type="component" value="Unassembled WGS sequence"/>
</dbReference>
<proteinExistence type="predicted"/>
<dbReference type="GO" id="GO:0004352">
    <property type="term" value="F:glutamate dehydrogenase (NAD+) activity"/>
    <property type="evidence" value="ECO:0007669"/>
    <property type="project" value="UniProtKB-EC"/>
</dbReference>
<dbReference type="Pfam" id="PF21077">
    <property type="entry name" value="GDH_ACT3"/>
    <property type="match status" value="1"/>
</dbReference>
<dbReference type="Pfam" id="PF21073">
    <property type="entry name" value="GDH_HM1"/>
    <property type="match status" value="1"/>
</dbReference>
<accession>A0ABW8NMZ9</accession>
<dbReference type="Pfam" id="PF05088">
    <property type="entry name" value="Bac_GDH_CD"/>
    <property type="match status" value="1"/>
</dbReference>
<organism evidence="7 8">
    <name type="scientific">Oceanobacter antarcticus</name>
    <dbReference type="NCBI Taxonomy" id="3133425"/>
    <lineage>
        <taxon>Bacteria</taxon>
        <taxon>Pseudomonadati</taxon>
        <taxon>Pseudomonadota</taxon>
        <taxon>Gammaproteobacteria</taxon>
        <taxon>Oceanospirillales</taxon>
        <taxon>Oceanospirillaceae</taxon>
        <taxon>Oceanobacter</taxon>
    </lineage>
</organism>
<dbReference type="InterPro" id="IPR049056">
    <property type="entry name" value="NAD_Glu_DH_HM3"/>
</dbReference>
<feature type="domain" description="NAD-glutamate dehydrogenase N-terminal ACT1" evidence="4">
    <location>
        <begin position="24"/>
        <end position="167"/>
    </location>
</feature>
<dbReference type="Pfam" id="PF21074">
    <property type="entry name" value="GDH_C"/>
    <property type="match status" value="1"/>
</dbReference>
<evidence type="ECO:0000313" key="8">
    <source>
        <dbReference type="Proteomes" id="UP001620597"/>
    </source>
</evidence>
<dbReference type="SUPFAM" id="SSF51735">
    <property type="entry name" value="NAD(P)-binding Rossmann-fold domains"/>
    <property type="match status" value="1"/>
</dbReference>
<reference evidence="7 8" key="1">
    <citation type="submission" date="2024-03" db="EMBL/GenBank/DDBJ databases">
        <title>High-quality draft genome sequence of Oceanobacter sp. wDCs-4.</title>
        <authorList>
            <person name="Dong C."/>
        </authorList>
    </citation>
    <scope>NUCLEOTIDE SEQUENCE [LARGE SCALE GENOMIC DNA]</scope>
    <source>
        <strain evidence="8">wDCs-4</strain>
    </source>
</reference>
<feature type="domain" description="NAD-glutamate dehydrogenase ACT3" evidence="6">
    <location>
        <begin position="540"/>
        <end position="617"/>
    </location>
</feature>
<dbReference type="Pfam" id="PF21076">
    <property type="entry name" value="GDH_ACT2"/>
    <property type="match status" value="1"/>
</dbReference>
<evidence type="ECO:0000259" key="3">
    <source>
        <dbReference type="Pfam" id="PF21074"/>
    </source>
</evidence>
<dbReference type="InterPro" id="IPR049064">
    <property type="entry name" value="NAD_Glu_DH_ACT3"/>
</dbReference>
<dbReference type="InterPro" id="IPR028971">
    <property type="entry name" value="NAD-GDH_cat"/>
</dbReference>
<dbReference type="PANTHER" id="PTHR43403">
    <property type="entry name" value="NAD-SPECIFIC GLUTAMATE DEHYDROGENASE"/>
    <property type="match status" value="1"/>
</dbReference>
<feature type="domain" description="NAD-specific glutamate dehydrogenase C-terminal" evidence="3">
    <location>
        <begin position="1258"/>
        <end position="1595"/>
    </location>
</feature>
<dbReference type="InterPro" id="IPR036291">
    <property type="entry name" value="NAD(P)-bd_dom_sf"/>
</dbReference>
<dbReference type="Pfam" id="PF21075">
    <property type="entry name" value="GDH_ACT1"/>
    <property type="match status" value="1"/>
</dbReference>
<dbReference type="InterPro" id="IPR007780">
    <property type="entry name" value="NAD_Glu_DH_bac"/>
</dbReference>
<feature type="domain" description="NAD-glutamate dehydrogenase ACT2" evidence="5">
    <location>
        <begin position="394"/>
        <end position="482"/>
    </location>
</feature>
<dbReference type="InterPro" id="IPR046346">
    <property type="entry name" value="Aminoacid_DH-like_N_sf"/>
</dbReference>
<evidence type="ECO:0000259" key="5">
    <source>
        <dbReference type="Pfam" id="PF21076"/>
    </source>
</evidence>
<dbReference type="PIRSF" id="PIRSF036761">
    <property type="entry name" value="GDH_Mll4104"/>
    <property type="match status" value="1"/>
</dbReference>
<dbReference type="Pfam" id="PF21079">
    <property type="entry name" value="GDH_HM2"/>
    <property type="match status" value="1"/>
</dbReference>
<feature type="domain" description="NAD-glutamate dehydrogenase catalytic" evidence="2">
    <location>
        <begin position="719"/>
        <end position="1213"/>
    </location>
</feature>
<dbReference type="InterPro" id="IPR049058">
    <property type="entry name" value="NAD_Glu_DH_HM2"/>
</dbReference>
<evidence type="ECO:0000256" key="1">
    <source>
        <dbReference type="ARBA" id="ARBA00023002"/>
    </source>
</evidence>
<keyword evidence="8" id="KW-1185">Reference proteome</keyword>
<evidence type="ECO:0000259" key="6">
    <source>
        <dbReference type="Pfam" id="PF21077"/>
    </source>
</evidence>
<gene>
    <name evidence="7" type="ORF">WG929_18335</name>
</gene>
<dbReference type="PANTHER" id="PTHR43403:SF1">
    <property type="entry name" value="NAD-SPECIFIC GLUTAMATE DEHYDROGENASE"/>
    <property type="match status" value="1"/>
</dbReference>
<dbReference type="Gene3D" id="3.40.50.720">
    <property type="entry name" value="NAD(P)-binding Rossmann-like Domain"/>
    <property type="match status" value="1"/>
</dbReference>
<protein>
    <submittedName>
        <fullName evidence="7">NAD-glutamate dehydrogenase</fullName>
        <ecNumber evidence="7">1.4.1.2</ecNumber>
    </submittedName>
</protein>
<name>A0ABW8NMZ9_9GAMM</name>
<dbReference type="InterPro" id="IPR049059">
    <property type="entry name" value="NAD_Glu_DH_HM1"/>
</dbReference>
<dbReference type="EC" id="1.4.1.2" evidence="7"/>
<dbReference type="SUPFAM" id="SSF53223">
    <property type="entry name" value="Aminoacid dehydrogenase-like, N-terminal domain"/>
    <property type="match status" value="1"/>
</dbReference>
<evidence type="ECO:0000259" key="2">
    <source>
        <dbReference type="Pfam" id="PF05088"/>
    </source>
</evidence>
<dbReference type="InterPro" id="IPR048381">
    <property type="entry name" value="GDH_C"/>
</dbReference>
<evidence type="ECO:0000259" key="4">
    <source>
        <dbReference type="Pfam" id="PF21075"/>
    </source>
</evidence>
<dbReference type="EMBL" id="JBBKTX010000029">
    <property type="protein sequence ID" value="MFK4754369.1"/>
    <property type="molecule type" value="Genomic_DNA"/>
</dbReference>
<sequence>MLTALHNIITDRNTPAQANILRRFADTYYANAPVDELLARPVADVYGATLSSWHFIQQRHPHEVKVRVFNPDHENHGWQSLHTVVEVVCEDVPFLVDSVRMQLNARQMSLHAIQYCVLHATRDRDGHLQAETDWRKPGKGKLPEAIIYIEFDHHSDKDVLQQLTESLHSVLEEVRCCVEDFTAITRRADEVSQHLATVQVEGIAEALAFMRWLGGNHFTFLASDEFHFEREGDNEFVVRDGEQDLGTFRFHKKADRTRLKLQDLPADIHDFITGTSPVSFMKSGVRSRVHRPAYPDYVVVKRYNDAGEVIGGVRFMGLYTSMVYIETPNNIPIVRNKLAQVRDQANFNPVSHNGKELNRILEVYPRDELFQSSVEQLYKTAISILNIQERRQTRVYLRRDTYSKFVSCLVYVPRDIYNTELRQRIEGVLRLEFEPLDIESTTYFSESVLARAQYTLRLDPDRDNSFDEVMVAQKIRQVVRSWPDDLHDALIEQVGEELGNRQFHDYRSAFPAGYRESFGARTAVADIQHMESLLKQEQGQLAMSFYRELEEDNDHLRFKLFHRGSILPLSDVIPVLENLGLRVLGEHPYEIVCQSGEVVWIHNFLLQYTLSDSISITDVKALFQDSFRATWEGRSENDAFNRLVLGGQLGWKDIALLRAYARYMKQIRFGISESYIAETLCSYIPVSTLLVKLFHTRFGLDNSSEEQRQADTASLEQQILDSLDDVRQLNEDRTIRRYCELIKATLRTNFFQQGDDGLVKPYIALKMNPALISEMPLPRPMFEIFVYSPRIEGVHLRGGKVARGGLRWSDRIDDFRTEVLGLVKAQQVKNAVIVPVGAKGGFVAKQLPKDGGRDAFIAEGINCYKTFVSALLDVTDNLVEGKAYPPEHVVRHDGDDPYLVVAADKGTATFSDIANEIAVSRGFWMGDAFASGGSIGYDHKKMGITARGAWVSVQRHFRERGHNVQEKDFTVVGIGDMAGDVFGNGMLQSEHIGLIAAFNHLHIFIDPTPDTVSSFAERKRLFELPRSSWSDYNSKLISKGGGVFLRSAKSIAISLPMKQCFGITQDRMAPNDLISVILKAPVDLIWNGGIGTYIKASSERHSEVGDKANDSLRINGNEVRAKVIGEGGNLGVTQLGRIEFAEHGGAGYTDFIDNAGGVDCSDHEVNIKIMLNEVLDNGDLTRKQRNAIFMGLTDEVAQLVLGNNYRQTQAISLAYKDCMTRLDEYSRLMKAYESQGKLNRSLEFLPDDELLNERKNSGSGLTLPELSVLISYTKADLKEQLNCPEIHADPYVADILKTAFPQALDERFGEQLGQHRLRQEIIATQLANDMVNYMGITFMHRLHKSTGASIADIARAYVAARGIFALEKHWLQINELDYQIGTDIQEDMMSELMRLVRRATRWFLRNRRSAIEISNEVARFGPAVEDIAANLGDILRGSSLERWQRSYQARIDQGVPQGLASYTVGAVNLYSALGIIEAATETGRPFAEVAAAYFDVGEQLSLNWVGQQINTLPTNSHWEALARESLRDDLDWQQRSLTVGILASKTADETMETALQRWQEEQTIMVGRWQSMLTELKSADALEFSMIAVALRELLDLAQVSRYQPNCSSAE</sequence>
<comment type="caution">
    <text evidence="7">The sequence shown here is derived from an EMBL/GenBank/DDBJ whole genome shotgun (WGS) entry which is preliminary data.</text>
</comment>
<dbReference type="RefSeq" id="WP_416207243.1">
    <property type="nucleotide sequence ID" value="NZ_JBBKTX010000029.1"/>
</dbReference>
<dbReference type="InterPro" id="IPR049062">
    <property type="entry name" value="NAD_Glu_DH_ACT2"/>
</dbReference>
<dbReference type="InterPro" id="IPR024727">
    <property type="entry name" value="NAD_Glu_DH_N_ACT1"/>
</dbReference>
<keyword evidence="1 7" id="KW-0560">Oxidoreductase</keyword>
<dbReference type="Pfam" id="PF21078">
    <property type="entry name" value="GDH_HM3"/>
    <property type="match status" value="1"/>
</dbReference>
<evidence type="ECO:0000313" key="7">
    <source>
        <dbReference type="EMBL" id="MFK4754369.1"/>
    </source>
</evidence>